<evidence type="ECO:0000313" key="3">
    <source>
        <dbReference type="Proteomes" id="UP000248349"/>
    </source>
</evidence>
<protein>
    <recommendedName>
        <fullName evidence="4">Secreted protein</fullName>
    </recommendedName>
</protein>
<gene>
    <name evidence="2" type="ORF">BP01DRAFT_175734</name>
</gene>
<proteinExistence type="predicted"/>
<sequence>MFKTTWWVFSVAGLCRGGPVQWPSMFSCMIRPGMSGAVGWMSGGPKAPASASRVMRSGSLLASDCSSSMLSLLLFMVLEWSMR</sequence>
<dbReference type="PROSITE" id="PS51257">
    <property type="entry name" value="PROKAR_LIPOPROTEIN"/>
    <property type="match status" value="1"/>
</dbReference>
<keyword evidence="3" id="KW-1185">Reference proteome</keyword>
<reference evidence="2 3" key="1">
    <citation type="submission" date="2016-12" db="EMBL/GenBank/DDBJ databases">
        <title>The genomes of Aspergillus section Nigri reveals drivers in fungal speciation.</title>
        <authorList>
            <consortium name="DOE Joint Genome Institute"/>
            <person name="Vesth T.C."/>
            <person name="Nybo J."/>
            <person name="Theobald S."/>
            <person name="Brandl J."/>
            <person name="Frisvad J.C."/>
            <person name="Nielsen K.F."/>
            <person name="Lyhne E.K."/>
            <person name="Kogle M.E."/>
            <person name="Kuo A."/>
            <person name="Riley R."/>
            <person name="Clum A."/>
            <person name="Nolan M."/>
            <person name="Lipzen A."/>
            <person name="Salamov A."/>
            <person name="Henrissat B."/>
            <person name="Wiebenga A."/>
            <person name="De Vries R.P."/>
            <person name="Grigoriev I.V."/>
            <person name="Mortensen U.H."/>
            <person name="Andersen M.R."/>
            <person name="Baker S.E."/>
        </authorList>
    </citation>
    <scope>NUCLEOTIDE SEQUENCE [LARGE SCALE GENOMIC DNA]</scope>
    <source>
        <strain evidence="2 3">JOP 1030-1</strain>
    </source>
</reference>
<evidence type="ECO:0000256" key="1">
    <source>
        <dbReference type="SAM" id="SignalP"/>
    </source>
</evidence>
<organism evidence="2 3">
    <name type="scientific">Aspergillus saccharolyticus JOP 1030-1</name>
    <dbReference type="NCBI Taxonomy" id="1450539"/>
    <lineage>
        <taxon>Eukaryota</taxon>
        <taxon>Fungi</taxon>
        <taxon>Dikarya</taxon>
        <taxon>Ascomycota</taxon>
        <taxon>Pezizomycotina</taxon>
        <taxon>Eurotiomycetes</taxon>
        <taxon>Eurotiomycetidae</taxon>
        <taxon>Eurotiales</taxon>
        <taxon>Aspergillaceae</taxon>
        <taxon>Aspergillus</taxon>
        <taxon>Aspergillus subgen. Circumdati</taxon>
    </lineage>
</organism>
<evidence type="ECO:0000313" key="2">
    <source>
        <dbReference type="EMBL" id="PYH48067.1"/>
    </source>
</evidence>
<dbReference type="Proteomes" id="UP000248349">
    <property type="component" value="Unassembled WGS sequence"/>
</dbReference>
<dbReference type="EMBL" id="KZ821222">
    <property type="protein sequence ID" value="PYH48067.1"/>
    <property type="molecule type" value="Genomic_DNA"/>
</dbReference>
<name>A0A318ZM85_9EURO</name>
<evidence type="ECO:0008006" key="4">
    <source>
        <dbReference type="Google" id="ProtNLM"/>
    </source>
</evidence>
<keyword evidence="1" id="KW-0732">Signal</keyword>
<feature type="chain" id="PRO_5016390228" description="Secreted protein" evidence="1">
    <location>
        <begin position="18"/>
        <end position="83"/>
    </location>
</feature>
<dbReference type="AlphaFoldDB" id="A0A318ZM85"/>
<dbReference type="RefSeq" id="XP_025434049.1">
    <property type="nucleotide sequence ID" value="XM_025570822.1"/>
</dbReference>
<dbReference type="GeneID" id="37072050"/>
<feature type="signal peptide" evidence="1">
    <location>
        <begin position="1"/>
        <end position="17"/>
    </location>
</feature>
<accession>A0A318ZM85</accession>